<protein>
    <recommendedName>
        <fullName evidence="3">Fibronectin type-III domain-containing protein</fullName>
    </recommendedName>
</protein>
<dbReference type="InterPro" id="IPR051922">
    <property type="entry name" value="Bact_Sporulation_Assoc"/>
</dbReference>
<evidence type="ECO:0000256" key="1">
    <source>
        <dbReference type="SAM" id="MobiDB-lite"/>
    </source>
</evidence>
<dbReference type="EMBL" id="CAKJTJ010000008">
    <property type="protein sequence ID" value="CAG9621232.1"/>
    <property type="molecule type" value="Genomic_DNA"/>
</dbReference>
<comment type="caution">
    <text evidence="4">The sequence shown here is derived from an EMBL/GenBank/DDBJ whole genome shotgun (WGS) entry which is preliminary data.</text>
</comment>
<dbReference type="InterPro" id="IPR003961">
    <property type="entry name" value="FN3_dom"/>
</dbReference>
<accession>A0ABN8ACQ8</accession>
<sequence length="1377" mass="149262">MKKIHLIFAAIILLFSTLAPSSVVRAAGTIPSLESVSVDKAQVVAGESVKVSVKVSKNEVVRSVYVYYERPITGVSMQVKMDYNPETKHFEKEIPLDTFYEMGVYKISAISIGDNSGNSFNFFDHQDTEKKMEKGHFEFLGPSEADTTFPSIESISVSQNTVTAGDTLIVSLDVRDDAGISTAYVYYNKPQTGNSMQLRMEFNPETDRYEKIIPITSSFEVGVYKISAISVTDNSGITTSLYDYQDADGLLETAQFEFVGESDADTTFPVIESIKVNKDKVLNGDTLTVIMKATDTSGISGAYVYYKAPITGNNIQMRLRYNDLTDAWENSIPVNSSLETGIYKISIATVTDNSGNRTVIFDHQDVENVLGSGQFRYVSETNLPEFISISTNVKEVESGDDVLIQVEATDDTGLEKAIVHYVSAEMQERHSVNLEYNKETNSFFGYQPIDMNTEVGLWQVESLEITDVNLNKLTISSNLSDGNYTVIPPVEALEAYMVTSNETWSNKTVDSDVYISPGTVLTVNGNVKINGDVYVIGGLRSLGGLTINGKLRASYMTFGYYYPSDGQAILSGSNSISSTIVSSKLLDKVPFTIHDTPIIIAGGSVDITGATLPFVLVTINGKPVDLKENGTFRIKGFDLVGQETLKVKVRDTQGNEHTSSFEVSELYVEEITKDTTRIKGKTQPFVKIVLSVKNQKLGETTSDKDGHFNLAVSGLKENATLTFKVMGLDGSLITEKEVVVPDTTPPSRPIVESVSDNSTSVKGTTEPNATVVVKSGTTELGKGTADGAGKFTITIAKQRAGTELSVTAADQAGNQSEPTIVKVVDRTPPAKPIVNEVSDQSTTVTGTTEENATVVVKSGTTEIGKGTVDNTGKFTITIAKQRAGTELSITATDQAGNQSGSTIVKVVDRTAPNWPTGGKLEISNIKDTSLLLKWPNATDTFLDSYIIYQNGKEIKRLPANQTSLEITNLEYEQTYKFSVMAVDASGNKSILLESQQITIKDEIPPNWPKNSKIQVTNKKASSFSIKWTLAEDAETYNCYLNKVFIQTVGSNMTCTFTGLIPGSEYLVKVEAIDRYGNESTDGPEMTVQTEGISRLSGPSRYDTAATISTTGWKSAETVIIARGDSFPDALAGAPLAYKLNAPILLTNKDKLSTATSAEIKRLRAKKVIILGGTGAVTTAVEKELKELNLTIERISGSTRYETANAIAKKMGDNKQVVLAYGKNFPDALAIASYAAEKGYPILLTDKDKIADTTRNLLREYGSSRVIVVGGESVISQKVVQSLSMKNIVRIGGKNRYETAANIISTLNLNTDKAFIANGSGFADALTGSVLAAKHQAPLLLTRKTELPNETKATIQKHNIKNFIILGGTAAIEEGVIR</sequence>
<dbReference type="Proteomes" id="UP000789833">
    <property type="component" value="Unassembled WGS sequence"/>
</dbReference>
<dbReference type="InterPro" id="IPR041498">
    <property type="entry name" value="Big_6"/>
</dbReference>
<evidence type="ECO:0000256" key="2">
    <source>
        <dbReference type="SAM" id="SignalP"/>
    </source>
</evidence>
<organism evidence="4 5">
    <name type="scientific">Sutcliffiella rhizosphaerae</name>
    <dbReference type="NCBI Taxonomy" id="2880967"/>
    <lineage>
        <taxon>Bacteria</taxon>
        <taxon>Bacillati</taxon>
        <taxon>Bacillota</taxon>
        <taxon>Bacilli</taxon>
        <taxon>Bacillales</taxon>
        <taxon>Bacillaceae</taxon>
        <taxon>Sutcliffiella</taxon>
    </lineage>
</organism>
<dbReference type="PANTHER" id="PTHR30032">
    <property type="entry name" value="N-ACETYLMURAMOYL-L-ALANINE AMIDASE-RELATED"/>
    <property type="match status" value="1"/>
</dbReference>
<evidence type="ECO:0000313" key="5">
    <source>
        <dbReference type="Proteomes" id="UP000789833"/>
    </source>
</evidence>
<evidence type="ECO:0000259" key="3">
    <source>
        <dbReference type="PROSITE" id="PS50853"/>
    </source>
</evidence>
<dbReference type="PANTHER" id="PTHR30032:SF8">
    <property type="entry name" value="GERMINATION-SPECIFIC N-ACETYLMURAMOYL-L-ALANINE AMIDASE"/>
    <property type="match status" value="1"/>
</dbReference>
<keyword evidence="2" id="KW-0732">Signal</keyword>
<keyword evidence="5" id="KW-1185">Reference proteome</keyword>
<feature type="signal peptide" evidence="2">
    <location>
        <begin position="1"/>
        <end position="26"/>
    </location>
</feature>
<feature type="domain" description="Fibronectin type-III" evidence="3">
    <location>
        <begin position="1009"/>
        <end position="1092"/>
    </location>
</feature>
<proteinExistence type="predicted"/>
<name>A0ABN8ACQ8_9BACI</name>
<dbReference type="SMART" id="SM00060">
    <property type="entry name" value="FN3"/>
    <property type="match status" value="2"/>
</dbReference>
<feature type="chain" id="PRO_5046813253" description="Fibronectin type-III domain-containing protein" evidence="2">
    <location>
        <begin position="27"/>
        <end position="1377"/>
    </location>
</feature>
<dbReference type="PROSITE" id="PS50853">
    <property type="entry name" value="FN3"/>
    <property type="match status" value="2"/>
</dbReference>
<feature type="domain" description="Fibronectin type-III" evidence="3">
    <location>
        <begin position="916"/>
        <end position="1002"/>
    </location>
</feature>
<dbReference type="Gene3D" id="2.60.40.10">
    <property type="entry name" value="Immunoglobulins"/>
    <property type="match status" value="4"/>
</dbReference>
<dbReference type="CDD" id="cd00063">
    <property type="entry name" value="FN3"/>
    <property type="match status" value="2"/>
</dbReference>
<dbReference type="InterPro" id="IPR013783">
    <property type="entry name" value="Ig-like_fold"/>
</dbReference>
<feature type="compositionally biased region" description="Polar residues" evidence="1">
    <location>
        <begin position="754"/>
        <end position="764"/>
    </location>
</feature>
<gene>
    <name evidence="4" type="ORF">BACCIP111883_02004</name>
</gene>
<dbReference type="RefSeq" id="WP_230501130.1">
    <property type="nucleotide sequence ID" value="NZ_CAKJTJ010000008.1"/>
</dbReference>
<reference evidence="4 5" key="1">
    <citation type="submission" date="2021-10" db="EMBL/GenBank/DDBJ databases">
        <authorList>
            <person name="Criscuolo A."/>
        </authorList>
    </citation>
    <scope>NUCLEOTIDE SEQUENCE [LARGE SCALE GENOMIC DNA]</scope>
    <source>
        <strain evidence="5">CIP 111883</strain>
    </source>
</reference>
<dbReference type="NCBIfam" id="NF033510">
    <property type="entry name" value="Ca_tandemer"/>
    <property type="match status" value="2"/>
</dbReference>
<dbReference type="InterPro" id="IPR036116">
    <property type="entry name" value="FN3_sf"/>
</dbReference>
<feature type="region of interest" description="Disordered" evidence="1">
    <location>
        <begin position="743"/>
        <end position="764"/>
    </location>
</feature>
<evidence type="ECO:0000313" key="4">
    <source>
        <dbReference type="EMBL" id="CAG9621232.1"/>
    </source>
</evidence>
<dbReference type="InterPro" id="IPR007253">
    <property type="entry name" value="Cell_wall-bd_2"/>
</dbReference>
<dbReference type="Pfam" id="PF17936">
    <property type="entry name" value="Big_6"/>
    <property type="match status" value="2"/>
</dbReference>
<dbReference type="Pfam" id="PF04122">
    <property type="entry name" value="CW_binding_2"/>
    <property type="match status" value="3"/>
</dbReference>
<dbReference type="SUPFAM" id="SSF49265">
    <property type="entry name" value="Fibronectin type III"/>
    <property type="match status" value="1"/>
</dbReference>
<dbReference type="Pfam" id="PF00041">
    <property type="entry name" value="fn3"/>
    <property type="match status" value="1"/>
</dbReference>
<dbReference type="Gene3D" id="3.40.50.12090">
    <property type="match status" value="3"/>
</dbReference>